<organism evidence="12 13">
    <name type="scientific">Geomonas limicola</name>
    <dbReference type="NCBI Taxonomy" id="2740186"/>
    <lineage>
        <taxon>Bacteria</taxon>
        <taxon>Pseudomonadati</taxon>
        <taxon>Thermodesulfobacteriota</taxon>
        <taxon>Desulfuromonadia</taxon>
        <taxon>Geobacterales</taxon>
        <taxon>Geobacteraceae</taxon>
        <taxon>Geomonas</taxon>
    </lineage>
</organism>
<dbReference type="InterPro" id="IPR000700">
    <property type="entry name" value="PAS-assoc_C"/>
</dbReference>
<evidence type="ECO:0000256" key="7">
    <source>
        <dbReference type="PROSITE-ProRule" id="PRU00169"/>
    </source>
</evidence>
<dbReference type="PROSITE" id="PS50110">
    <property type="entry name" value="RESPONSE_REGULATORY"/>
    <property type="match status" value="1"/>
</dbReference>
<dbReference type="PANTHER" id="PTHR42878:SF15">
    <property type="entry name" value="BACTERIOPHYTOCHROME"/>
    <property type="match status" value="1"/>
</dbReference>
<dbReference type="Pfam" id="PF02518">
    <property type="entry name" value="HATPase_c"/>
    <property type="match status" value="1"/>
</dbReference>
<dbReference type="InterPro" id="IPR013655">
    <property type="entry name" value="PAS_fold_3"/>
</dbReference>
<keyword evidence="6" id="KW-0472">Membrane</keyword>
<dbReference type="Gene3D" id="1.10.287.130">
    <property type="match status" value="1"/>
</dbReference>
<dbReference type="InterPro" id="IPR036097">
    <property type="entry name" value="HisK_dim/P_sf"/>
</dbReference>
<dbReference type="Gene3D" id="3.30.450.20">
    <property type="entry name" value="PAS domain"/>
    <property type="match status" value="1"/>
</dbReference>
<evidence type="ECO:0000256" key="5">
    <source>
        <dbReference type="ARBA" id="ARBA00022777"/>
    </source>
</evidence>
<feature type="coiled-coil region" evidence="8">
    <location>
        <begin position="139"/>
        <end position="166"/>
    </location>
</feature>
<dbReference type="InterPro" id="IPR035965">
    <property type="entry name" value="PAS-like_dom_sf"/>
</dbReference>
<dbReference type="Pfam" id="PF08447">
    <property type="entry name" value="PAS_3"/>
    <property type="match status" value="1"/>
</dbReference>
<evidence type="ECO:0000256" key="2">
    <source>
        <dbReference type="ARBA" id="ARBA00012438"/>
    </source>
</evidence>
<dbReference type="SMART" id="SM00387">
    <property type="entry name" value="HATPase_c"/>
    <property type="match status" value="1"/>
</dbReference>
<dbReference type="InterPro" id="IPR004358">
    <property type="entry name" value="Sig_transdc_His_kin-like_C"/>
</dbReference>
<feature type="domain" description="PAC" evidence="11">
    <location>
        <begin position="229"/>
        <end position="284"/>
    </location>
</feature>
<comment type="caution">
    <text evidence="12">The sequence shown here is derived from an EMBL/GenBank/DDBJ whole genome shotgun (WGS) entry which is preliminary data.</text>
</comment>
<dbReference type="InterPro" id="IPR011006">
    <property type="entry name" value="CheY-like_superfamily"/>
</dbReference>
<evidence type="ECO:0000313" key="13">
    <source>
        <dbReference type="Proteomes" id="UP000587586"/>
    </source>
</evidence>
<dbReference type="CDD" id="cd17536">
    <property type="entry name" value="REC_YesN-like"/>
    <property type="match status" value="1"/>
</dbReference>
<evidence type="ECO:0000256" key="6">
    <source>
        <dbReference type="ARBA" id="ARBA00023136"/>
    </source>
</evidence>
<dbReference type="Proteomes" id="UP000587586">
    <property type="component" value="Unassembled WGS sequence"/>
</dbReference>
<dbReference type="InterPro" id="IPR003594">
    <property type="entry name" value="HATPase_dom"/>
</dbReference>
<comment type="catalytic activity">
    <reaction evidence="1">
        <text>ATP + protein L-histidine = ADP + protein N-phospho-L-histidine.</text>
        <dbReference type="EC" id="2.7.13.3"/>
    </reaction>
</comment>
<sequence length="539" mass="59979">MEPQPAQSQHSGAPADLKGLSLLYVEDEAEPRGMVSKMLLLNYPNLTVYPAENGAAGLATFQKYLPEIVVTDINMPVMDGIQMSRAIKELRPDALIIAVTAHSDTSYLLNAIQIGIHYYVLKPINYDELFSALDKVLDQVALRQLVERQNRRISESERQLALAQRIAHLGSWQCELPGGLMTCSDEMYRILGLLPGGAQVRLERFLERMSPEDRALLQEELAAATANGQPLEALFCRVRREDGSERILKIEATVMPAAEHVPVTLVGTALDVTELKRAEEEVRSLTDALERRVLQRTSLLQASLQELEHFSYLVSHDLRAPIARLEGFCRALLEDCGECRSDNCRIYAERAVRVVRQIKSIIGAFNDLSHFTRCTMEIGEVDLSALARGISSDFQRTEPERSVEVRIAEGLVVQGDGRLLKIALEHLIGNAWKFTSKKLQASIEFGAQGHEGSPVYFVRDNGAGFDMKYVDKLFKPFQTIHSPGEFTWSGTAIGLATVHSIVLRHGGTIWAEGVVDKGATFFFTLASDPEPGSYYERTH</sequence>
<dbReference type="InterPro" id="IPR000014">
    <property type="entry name" value="PAS"/>
</dbReference>
<dbReference type="SUPFAM" id="SSF55874">
    <property type="entry name" value="ATPase domain of HSP90 chaperone/DNA topoisomerase II/histidine kinase"/>
    <property type="match status" value="1"/>
</dbReference>
<dbReference type="InterPro" id="IPR001789">
    <property type="entry name" value="Sig_transdc_resp-reg_receiver"/>
</dbReference>
<protein>
    <recommendedName>
        <fullName evidence="2">histidine kinase</fullName>
        <ecNumber evidence="2">2.7.13.3</ecNumber>
    </recommendedName>
</protein>
<accession>A0A6V8NBB1</accession>
<evidence type="ECO:0000259" key="10">
    <source>
        <dbReference type="PROSITE" id="PS50110"/>
    </source>
</evidence>
<dbReference type="Gene3D" id="3.30.565.10">
    <property type="entry name" value="Histidine kinase-like ATPase, C-terminal domain"/>
    <property type="match status" value="1"/>
</dbReference>
<dbReference type="PRINTS" id="PR00344">
    <property type="entry name" value="BCTRLSENSOR"/>
</dbReference>
<proteinExistence type="predicted"/>
<evidence type="ECO:0000259" key="9">
    <source>
        <dbReference type="PROSITE" id="PS50109"/>
    </source>
</evidence>
<dbReference type="EMBL" id="BLXZ01000007">
    <property type="protein sequence ID" value="GFO69908.1"/>
    <property type="molecule type" value="Genomic_DNA"/>
</dbReference>
<dbReference type="SUPFAM" id="SSF52172">
    <property type="entry name" value="CheY-like"/>
    <property type="match status" value="1"/>
</dbReference>
<evidence type="ECO:0000256" key="3">
    <source>
        <dbReference type="ARBA" id="ARBA00022553"/>
    </source>
</evidence>
<dbReference type="NCBIfam" id="TIGR00229">
    <property type="entry name" value="sensory_box"/>
    <property type="match status" value="1"/>
</dbReference>
<evidence type="ECO:0000256" key="8">
    <source>
        <dbReference type="SAM" id="Coils"/>
    </source>
</evidence>
<dbReference type="Pfam" id="PF00072">
    <property type="entry name" value="Response_reg"/>
    <property type="match status" value="1"/>
</dbReference>
<dbReference type="InterPro" id="IPR036890">
    <property type="entry name" value="HATPase_C_sf"/>
</dbReference>
<feature type="domain" description="Response regulatory" evidence="10">
    <location>
        <begin position="21"/>
        <end position="137"/>
    </location>
</feature>
<dbReference type="SUPFAM" id="SSF47384">
    <property type="entry name" value="Homodimeric domain of signal transducing histidine kinase"/>
    <property type="match status" value="1"/>
</dbReference>
<evidence type="ECO:0000256" key="1">
    <source>
        <dbReference type="ARBA" id="ARBA00000085"/>
    </source>
</evidence>
<dbReference type="FunFam" id="3.30.565.10:FF:000006">
    <property type="entry name" value="Sensor histidine kinase WalK"/>
    <property type="match status" value="1"/>
</dbReference>
<dbReference type="Gene3D" id="2.10.70.100">
    <property type="match status" value="1"/>
</dbReference>
<keyword evidence="4" id="KW-0808">Transferase</keyword>
<dbReference type="InterPro" id="IPR050351">
    <property type="entry name" value="BphY/WalK/GraS-like"/>
</dbReference>
<dbReference type="Gene3D" id="3.40.50.2300">
    <property type="match status" value="1"/>
</dbReference>
<dbReference type="EC" id="2.7.13.3" evidence="2"/>
<keyword evidence="13" id="KW-1185">Reference proteome</keyword>
<dbReference type="InterPro" id="IPR005467">
    <property type="entry name" value="His_kinase_dom"/>
</dbReference>
<dbReference type="PROSITE" id="PS50113">
    <property type="entry name" value="PAC"/>
    <property type="match status" value="1"/>
</dbReference>
<dbReference type="PROSITE" id="PS50109">
    <property type="entry name" value="HIS_KIN"/>
    <property type="match status" value="1"/>
</dbReference>
<dbReference type="RefSeq" id="WP_183362483.1">
    <property type="nucleotide sequence ID" value="NZ_BLXZ01000007.1"/>
</dbReference>
<evidence type="ECO:0000256" key="4">
    <source>
        <dbReference type="ARBA" id="ARBA00022679"/>
    </source>
</evidence>
<dbReference type="GO" id="GO:0007234">
    <property type="term" value="P:osmosensory signaling via phosphorelay pathway"/>
    <property type="evidence" value="ECO:0007669"/>
    <property type="project" value="TreeGrafter"/>
</dbReference>
<dbReference type="AlphaFoldDB" id="A0A6V8NBB1"/>
<keyword evidence="5" id="KW-0418">Kinase</keyword>
<evidence type="ECO:0000259" key="11">
    <source>
        <dbReference type="PROSITE" id="PS50113"/>
    </source>
</evidence>
<feature type="modified residue" description="4-aspartylphosphate" evidence="7">
    <location>
        <position position="72"/>
    </location>
</feature>
<dbReference type="GO" id="GO:0000156">
    <property type="term" value="F:phosphorelay response regulator activity"/>
    <property type="evidence" value="ECO:0007669"/>
    <property type="project" value="TreeGrafter"/>
</dbReference>
<dbReference type="GO" id="GO:0030295">
    <property type="term" value="F:protein kinase activator activity"/>
    <property type="evidence" value="ECO:0007669"/>
    <property type="project" value="TreeGrafter"/>
</dbReference>
<dbReference type="InterPro" id="IPR003661">
    <property type="entry name" value="HisK_dim/P_dom"/>
</dbReference>
<dbReference type="GO" id="GO:0000155">
    <property type="term" value="F:phosphorelay sensor kinase activity"/>
    <property type="evidence" value="ECO:0007669"/>
    <property type="project" value="InterPro"/>
</dbReference>
<dbReference type="GO" id="GO:0016020">
    <property type="term" value="C:membrane"/>
    <property type="evidence" value="ECO:0007669"/>
    <property type="project" value="UniProtKB-SubCell"/>
</dbReference>
<gene>
    <name evidence="12" type="ORF">GMLC_34870</name>
</gene>
<name>A0A6V8NBB1_9BACT</name>
<keyword evidence="3 7" id="KW-0597">Phosphoprotein</keyword>
<feature type="domain" description="Histidine kinase" evidence="9">
    <location>
        <begin position="313"/>
        <end position="529"/>
    </location>
</feature>
<keyword evidence="8" id="KW-0175">Coiled coil</keyword>
<dbReference type="CDD" id="cd00082">
    <property type="entry name" value="HisKA"/>
    <property type="match status" value="1"/>
</dbReference>
<reference evidence="13" key="1">
    <citation type="submission" date="2020-06" db="EMBL/GenBank/DDBJ databases">
        <title>Draft genomic sequecing of Geomonas sp. Red745.</title>
        <authorList>
            <person name="Itoh H."/>
            <person name="Xu Z.X."/>
            <person name="Ushijima N."/>
            <person name="Masuda Y."/>
            <person name="Shiratori Y."/>
            <person name="Senoo K."/>
        </authorList>
    </citation>
    <scope>NUCLEOTIDE SEQUENCE [LARGE SCALE GENOMIC DNA]</scope>
    <source>
        <strain evidence="13">Red745</strain>
    </source>
</reference>
<evidence type="ECO:0000313" key="12">
    <source>
        <dbReference type="EMBL" id="GFO69908.1"/>
    </source>
</evidence>
<dbReference type="PANTHER" id="PTHR42878">
    <property type="entry name" value="TWO-COMPONENT HISTIDINE KINASE"/>
    <property type="match status" value="1"/>
</dbReference>
<dbReference type="SMART" id="SM00448">
    <property type="entry name" value="REC"/>
    <property type="match status" value="1"/>
</dbReference>
<dbReference type="SUPFAM" id="SSF55785">
    <property type="entry name" value="PYP-like sensor domain (PAS domain)"/>
    <property type="match status" value="1"/>
</dbReference>